<evidence type="ECO:0000256" key="13">
    <source>
        <dbReference type="ARBA" id="ARBA00023316"/>
    </source>
</evidence>
<keyword evidence="5 17" id="KW-1003">Cell membrane</keyword>
<reference evidence="19" key="1">
    <citation type="submission" date="2023-07" db="EMBL/GenBank/DDBJ databases">
        <title>Novel species in the genus Lipingzhangella isolated from Sambhar Salt Lake.</title>
        <authorList>
            <person name="Jiya N."/>
            <person name="Kajale S."/>
            <person name="Sharma A."/>
        </authorList>
    </citation>
    <scope>NUCLEOTIDE SEQUENCE [LARGE SCALE GENOMIC DNA]</scope>
    <source>
        <strain evidence="19">LS1_29</strain>
    </source>
</reference>
<feature type="transmembrane region" description="Helical" evidence="17">
    <location>
        <begin position="96"/>
        <end position="114"/>
    </location>
</feature>
<protein>
    <recommendedName>
        <fullName evidence="4 17">Undecaprenyl-diphosphatase</fullName>
        <ecNumber evidence="3 17">3.6.1.27</ecNumber>
    </recommendedName>
    <alternativeName>
        <fullName evidence="15 17">Bacitracin resistance protein</fullName>
    </alternativeName>
    <alternativeName>
        <fullName evidence="14 17">Undecaprenyl pyrophosphate phosphatase</fullName>
    </alternativeName>
</protein>
<keyword evidence="9 17" id="KW-0573">Peptidoglycan synthesis</keyword>
<evidence type="ECO:0000256" key="11">
    <source>
        <dbReference type="ARBA" id="ARBA00023136"/>
    </source>
</evidence>
<evidence type="ECO:0000256" key="12">
    <source>
        <dbReference type="ARBA" id="ARBA00023251"/>
    </source>
</evidence>
<evidence type="ECO:0000256" key="10">
    <source>
        <dbReference type="ARBA" id="ARBA00022989"/>
    </source>
</evidence>
<evidence type="ECO:0000256" key="6">
    <source>
        <dbReference type="ARBA" id="ARBA00022692"/>
    </source>
</evidence>
<dbReference type="PANTHER" id="PTHR30622">
    <property type="entry name" value="UNDECAPRENYL-DIPHOSPHATASE"/>
    <property type="match status" value="1"/>
</dbReference>
<keyword evidence="13 17" id="KW-0961">Cell wall biogenesis/degradation</keyword>
<accession>A0ABU2HA70</accession>
<keyword evidence="11 17" id="KW-0472">Membrane</keyword>
<dbReference type="InterPro" id="IPR003824">
    <property type="entry name" value="UppP"/>
</dbReference>
<dbReference type="EC" id="3.6.1.27" evidence="3 17"/>
<dbReference type="PANTHER" id="PTHR30622:SF2">
    <property type="entry name" value="UNDECAPRENYL-DIPHOSPHATASE"/>
    <property type="match status" value="1"/>
</dbReference>
<dbReference type="Pfam" id="PF02673">
    <property type="entry name" value="BacA"/>
    <property type="match status" value="1"/>
</dbReference>
<dbReference type="HAMAP" id="MF_01006">
    <property type="entry name" value="Undec_diphosphatase"/>
    <property type="match status" value="1"/>
</dbReference>
<comment type="function">
    <text evidence="17">Catalyzes the dephosphorylation of undecaprenyl diphosphate (UPP). Confers resistance to bacitracin.</text>
</comment>
<evidence type="ECO:0000256" key="2">
    <source>
        <dbReference type="ARBA" id="ARBA00010621"/>
    </source>
</evidence>
<feature type="transmembrane region" description="Helical" evidence="17">
    <location>
        <begin position="265"/>
        <end position="282"/>
    </location>
</feature>
<feature type="transmembrane region" description="Helical" evidence="17">
    <location>
        <begin position="234"/>
        <end position="258"/>
    </location>
</feature>
<proteinExistence type="inferred from homology"/>
<evidence type="ECO:0000313" key="18">
    <source>
        <dbReference type="EMBL" id="MDS1272176.1"/>
    </source>
</evidence>
<evidence type="ECO:0000256" key="1">
    <source>
        <dbReference type="ARBA" id="ARBA00004651"/>
    </source>
</evidence>
<comment type="caution">
    <text evidence="18">The sequence shown here is derived from an EMBL/GenBank/DDBJ whole genome shotgun (WGS) entry which is preliminary data.</text>
</comment>
<evidence type="ECO:0000256" key="17">
    <source>
        <dbReference type="HAMAP-Rule" id="MF_01006"/>
    </source>
</evidence>
<evidence type="ECO:0000256" key="9">
    <source>
        <dbReference type="ARBA" id="ARBA00022984"/>
    </source>
</evidence>
<feature type="transmembrane region" description="Helical" evidence="17">
    <location>
        <begin position="205"/>
        <end position="222"/>
    </location>
</feature>
<comment type="subcellular location">
    <subcellularLocation>
        <location evidence="1 17">Cell membrane</location>
        <topology evidence="1 17">Multi-pass membrane protein</topology>
    </subcellularLocation>
</comment>
<feature type="transmembrane region" description="Helical" evidence="17">
    <location>
        <begin position="126"/>
        <end position="146"/>
    </location>
</feature>
<dbReference type="RefSeq" id="WP_310913746.1">
    <property type="nucleotide sequence ID" value="NZ_JAVLVT010000010.1"/>
</dbReference>
<keyword evidence="7 17" id="KW-0378">Hydrolase</keyword>
<keyword evidence="6 17" id="KW-0812">Transmembrane</keyword>
<feature type="transmembrane region" description="Helical" evidence="17">
    <location>
        <begin position="50"/>
        <end position="68"/>
    </location>
</feature>
<keyword evidence="19" id="KW-1185">Reference proteome</keyword>
<keyword evidence="10 17" id="KW-1133">Transmembrane helix</keyword>
<gene>
    <name evidence="17" type="primary">uppP</name>
    <name evidence="18" type="ORF">RIF23_17955</name>
</gene>
<keyword evidence="8 17" id="KW-0133">Cell shape</keyword>
<evidence type="ECO:0000256" key="14">
    <source>
        <dbReference type="ARBA" id="ARBA00032707"/>
    </source>
</evidence>
<evidence type="ECO:0000256" key="8">
    <source>
        <dbReference type="ARBA" id="ARBA00022960"/>
    </source>
</evidence>
<comment type="miscellaneous">
    <text evidence="17">Bacitracin is thought to be involved in the inhibition of peptidoglycan synthesis by sequestering undecaprenyl diphosphate, thereby reducing the pool of lipid carrier available.</text>
</comment>
<evidence type="ECO:0000313" key="19">
    <source>
        <dbReference type="Proteomes" id="UP001250214"/>
    </source>
</evidence>
<evidence type="ECO:0000256" key="5">
    <source>
        <dbReference type="ARBA" id="ARBA00022475"/>
    </source>
</evidence>
<feature type="transmembrane region" description="Helical" evidence="17">
    <location>
        <begin position="6"/>
        <end position="29"/>
    </location>
</feature>
<name>A0ABU2HA70_9ACTN</name>
<dbReference type="Proteomes" id="UP001250214">
    <property type="component" value="Unassembled WGS sequence"/>
</dbReference>
<comment type="similarity">
    <text evidence="2 17">Belongs to the UppP family.</text>
</comment>
<organism evidence="18 19">
    <name type="scientific">Lipingzhangella rawalii</name>
    <dbReference type="NCBI Taxonomy" id="2055835"/>
    <lineage>
        <taxon>Bacteria</taxon>
        <taxon>Bacillati</taxon>
        <taxon>Actinomycetota</taxon>
        <taxon>Actinomycetes</taxon>
        <taxon>Streptosporangiales</taxon>
        <taxon>Nocardiopsidaceae</taxon>
        <taxon>Lipingzhangella</taxon>
    </lineage>
</organism>
<comment type="catalytic activity">
    <reaction evidence="16 17">
        <text>di-trans,octa-cis-undecaprenyl diphosphate + H2O = di-trans,octa-cis-undecaprenyl phosphate + phosphate + H(+)</text>
        <dbReference type="Rhea" id="RHEA:28094"/>
        <dbReference type="ChEBI" id="CHEBI:15377"/>
        <dbReference type="ChEBI" id="CHEBI:15378"/>
        <dbReference type="ChEBI" id="CHEBI:43474"/>
        <dbReference type="ChEBI" id="CHEBI:58405"/>
        <dbReference type="ChEBI" id="CHEBI:60392"/>
        <dbReference type="EC" id="3.6.1.27"/>
    </reaction>
</comment>
<evidence type="ECO:0000256" key="3">
    <source>
        <dbReference type="ARBA" id="ARBA00012374"/>
    </source>
</evidence>
<evidence type="ECO:0000256" key="15">
    <source>
        <dbReference type="ARBA" id="ARBA00032932"/>
    </source>
</evidence>
<keyword evidence="12 17" id="KW-0046">Antibiotic resistance</keyword>
<sequence length="329" mass="35811">MSLLEAILLGVVQGLFMFVPVSSTSHLVLAQHWLQDQGSAIANPESADMMLFDLVVHVGTLVSIAVVFRNDLWRLLTRTVADLRSRCGGGPPTEGLYLRLFLLGMLSTAITGVLALPVRELVAEDVFATALALVFMWTATGAVLWWTDILGPRRRGLRDLTPWIAVGIGLVQAAALVPGLSRSGITIVVALLLGLRRRWAAEYSFFIAIPTILGLTLGQFVLEADELSAVDPLPLLVAFVVAAVVGTFALLLVLRLLYRARMRYFAYYLWGLAAIVSVWQLGPIPGGSLALGLGLVTALILVLVTRYQRHRPVRPGSQRRPRSIEDRGS</sequence>
<feature type="transmembrane region" description="Helical" evidence="17">
    <location>
        <begin position="288"/>
        <end position="307"/>
    </location>
</feature>
<evidence type="ECO:0000256" key="4">
    <source>
        <dbReference type="ARBA" id="ARBA00021581"/>
    </source>
</evidence>
<dbReference type="EMBL" id="JAVLVT010000010">
    <property type="protein sequence ID" value="MDS1272176.1"/>
    <property type="molecule type" value="Genomic_DNA"/>
</dbReference>
<evidence type="ECO:0000256" key="7">
    <source>
        <dbReference type="ARBA" id="ARBA00022801"/>
    </source>
</evidence>
<evidence type="ECO:0000256" key="16">
    <source>
        <dbReference type="ARBA" id="ARBA00047594"/>
    </source>
</evidence>